<evidence type="ECO:0000313" key="2">
    <source>
        <dbReference type="EMBL" id="MFC5405840.1"/>
    </source>
</evidence>
<dbReference type="EMBL" id="JBHSMI010000052">
    <property type="protein sequence ID" value="MFC5405840.1"/>
    <property type="molecule type" value="Genomic_DNA"/>
</dbReference>
<comment type="caution">
    <text evidence="2">The sequence shown here is derived from an EMBL/GenBank/DDBJ whole genome shotgun (WGS) entry which is preliminary data.</text>
</comment>
<dbReference type="SUPFAM" id="SSF109854">
    <property type="entry name" value="DinB/YfiT-like putative metalloenzymes"/>
    <property type="match status" value="1"/>
</dbReference>
<organism evidence="2 3">
    <name type="scientific">Cohnella soli</name>
    <dbReference type="NCBI Taxonomy" id="425005"/>
    <lineage>
        <taxon>Bacteria</taxon>
        <taxon>Bacillati</taxon>
        <taxon>Bacillota</taxon>
        <taxon>Bacilli</taxon>
        <taxon>Bacillales</taxon>
        <taxon>Paenibacillaceae</taxon>
        <taxon>Cohnella</taxon>
    </lineage>
</organism>
<dbReference type="InterPro" id="IPR034660">
    <property type="entry name" value="DinB/YfiT-like"/>
</dbReference>
<protein>
    <submittedName>
        <fullName evidence="2">YfiT family bacillithiol transferase</fullName>
    </submittedName>
</protein>
<gene>
    <name evidence="2" type="ORF">ACFPOF_24130</name>
</gene>
<feature type="domain" description="DinB-like" evidence="1">
    <location>
        <begin position="16"/>
        <end position="143"/>
    </location>
</feature>
<dbReference type="GO" id="GO:0016740">
    <property type="term" value="F:transferase activity"/>
    <property type="evidence" value="ECO:0007669"/>
    <property type="project" value="UniProtKB-KW"/>
</dbReference>
<name>A0ABW0HZW0_9BACL</name>
<dbReference type="NCBIfam" id="NF009807">
    <property type="entry name" value="PRK13291.1"/>
    <property type="match status" value="1"/>
</dbReference>
<dbReference type="Pfam" id="PF12867">
    <property type="entry name" value="DinB_2"/>
    <property type="match status" value="1"/>
</dbReference>
<dbReference type="RefSeq" id="WP_378137491.1">
    <property type="nucleotide sequence ID" value="NZ_JBHSMI010000052.1"/>
</dbReference>
<sequence>MKNEKKIPGIIDPLKRVLKQLTKDQLMTPYRPNGWTIQQVVHHLADNDMNAFLRFKRGLTEDEPMASSYRQDLWAELEDYKHVPVEVSIQLLDSIHTRFFVVLKGMNSDHFTSKFNTQVLGTIPLDVALQRFIWHNEHHIAQIIYLMTKMGWKLEA</sequence>
<evidence type="ECO:0000313" key="3">
    <source>
        <dbReference type="Proteomes" id="UP001596113"/>
    </source>
</evidence>
<proteinExistence type="predicted"/>
<evidence type="ECO:0000259" key="1">
    <source>
        <dbReference type="Pfam" id="PF12867"/>
    </source>
</evidence>
<accession>A0ABW0HZW0</accession>
<dbReference type="Gene3D" id="1.20.120.450">
    <property type="entry name" value="dinb family like domain"/>
    <property type="match status" value="1"/>
</dbReference>
<reference evidence="3" key="1">
    <citation type="journal article" date="2019" name="Int. J. Syst. Evol. Microbiol.">
        <title>The Global Catalogue of Microorganisms (GCM) 10K type strain sequencing project: providing services to taxonomists for standard genome sequencing and annotation.</title>
        <authorList>
            <consortium name="The Broad Institute Genomics Platform"/>
            <consortium name="The Broad Institute Genome Sequencing Center for Infectious Disease"/>
            <person name="Wu L."/>
            <person name="Ma J."/>
        </authorList>
    </citation>
    <scope>NUCLEOTIDE SEQUENCE [LARGE SCALE GENOMIC DNA]</scope>
    <source>
        <strain evidence="3">CGMCC 1.18575</strain>
    </source>
</reference>
<dbReference type="InterPro" id="IPR024775">
    <property type="entry name" value="DinB-like"/>
</dbReference>
<keyword evidence="2" id="KW-0808">Transferase</keyword>
<keyword evidence="3" id="KW-1185">Reference proteome</keyword>
<dbReference type="Proteomes" id="UP001596113">
    <property type="component" value="Unassembled WGS sequence"/>
</dbReference>